<evidence type="ECO:0000313" key="4">
    <source>
        <dbReference type="Proteomes" id="UP000004691"/>
    </source>
</evidence>
<dbReference type="RefSeq" id="WP_006238911.1">
    <property type="nucleotide sequence ID" value="NZ_JH636049.1"/>
</dbReference>
<dbReference type="PROSITE" id="PS51257">
    <property type="entry name" value="PROKAR_LIPOPROTEIN"/>
    <property type="match status" value="1"/>
</dbReference>
<keyword evidence="2" id="KW-0732">Signal</keyword>
<evidence type="ECO:0000256" key="1">
    <source>
        <dbReference type="SAM" id="MobiDB-lite"/>
    </source>
</evidence>
<dbReference type="Proteomes" id="UP000004691">
    <property type="component" value="Unassembled WGS sequence"/>
</dbReference>
<feature type="compositionally biased region" description="Low complexity" evidence="1">
    <location>
        <begin position="34"/>
        <end position="47"/>
    </location>
</feature>
<sequence>MTRILSSVVGLGLAVVLTACAATPVSNGAAPRGTSTKSDPASSSSKALPHSGAPSVADPLPESALPADPCQAFTRPQIVEALGEDAPEGERDDIATGPWCSWQDSTTGAAVFVNYITATREGLSNLYRNTKPGAAVWREISSVGGFPAVAFKTHEDESSCSVTVGLADEYTVAVVLAPSRAKQGDVDACALSERMAGTLVDNLRGRAGR</sequence>
<dbReference type="STRING" id="882086.SacxiDRAFT_2542"/>
<organism evidence="3 4">
    <name type="scientific">Saccharomonospora xinjiangensis XJ-54</name>
    <dbReference type="NCBI Taxonomy" id="882086"/>
    <lineage>
        <taxon>Bacteria</taxon>
        <taxon>Bacillati</taxon>
        <taxon>Actinomycetota</taxon>
        <taxon>Actinomycetes</taxon>
        <taxon>Pseudonocardiales</taxon>
        <taxon>Pseudonocardiaceae</taxon>
        <taxon>Saccharomonospora</taxon>
    </lineage>
</organism>
<dbReference type="eggNOG" id="ENOG5034BV7">
    <property type="taxonomic scope" value="Bacteria"/>
</dbReference>
<protein>
    <recommendedName>
        <fullName evidence="5">DUF3558 domain-containing protein</fullName>
    </recommendedName>
</protein>
<keyword evidence="4" id="KW-1185">Reference proteome</keyword>
<accession>I0V3R1</accession>
<gene>
    <name evidence="3" type="ORF">SacxiDRAFT_2542</name>
</gene>
<proteinExistence type="predicted"/>
<feature type="signal peptide" evidence="2">
    <location>
        <begin position="1"/>
        <end position="21"/>
    </location>
</feature>
<feature type="region of interest" description="Disordered" evidence="1">
    <location>
        <begin position="26"/>
        <end position="67"/>
    </location>
</feature>
<evidence type="ECO:0008006" key="5">
    <source>
        <dbReference type="Google" id="ProtNLM"/>
    </source>
</evidence>
<dbReference type="EMBL" id="JH636049">
    <property type="protein sequence ID" value="EID54764.1"/>
    <property type="molecule type" value="Genomic_DNA"/>
</dbReference>
<dbReference type="OrthoDB" id="3555980at2"/>
<dbReference type="Pfam" id="PF12079">
    <property type="entry name" value="DUF3558"/>
    <property type="match status" value="1"/>
</dbReference>
<name>I0V3R1_9PSEU</name>
<dbReference type="HOGENOM" id="CLU_097940_1_0_11"/>
<feature type="chain" id="PRO_5003634573" description="DUF3558 domain-containing protein" evidence="2">
    <location>
        <begin position="22"/>
        <end position="209"/>
    </location>
</feature>
<evidence type="ECO:0000313" key="3">
    <source>
        <dbReference type="EMBL" id="EID54764.1"/>
    </source>
</evidence>
<evidence type="ECO:0000256" key="2">
    <source>
        <dbReference type="SAM" id="SignalP"/>
    </source>
</evidence>
<dbReference type="AlphaFoldDB" id="I0V3R1"/>
<dbReference type="InterPro" id="IPR024520">
    <property type="entry name" value="DUF3558"/>
</dbReference>
<reference evidence="3 4" key="1">
    <citation type="submission" date="2012-01" db="EMBL/GenBank/DDBJ databases">
        <title>Improved High-Quality Draft sequence of Saccharomonospora xinjiangensis XJ-54.</title>
        <authorList>
            <consortium name="US DOE Joint Genome Institute"/>
            <person name="Lucas S."/>
            <person name="Han J."/>
            <person name="Lapidus A."/>
            <person name="Cheng J.-F."/>
            <person name="Goodwin L."/>
            <person name="Pitluck S."/>
            <person name="Peters L."/>
            <person name="Mikhailova N."/>
            <person name="Teshima H."/>
            <person name="Detter J.C."/>
            <person name="Han C."/>
            <person name="Tapia R."/>
            <person name="Land M."/>
            <person name="Hauser L."/>
            <person name="Kyrpides N."/>
            <person name="Ivanova N."/>
            <person name="Pagani I."/>
            <person name="Brambilla E.-M."/>
            <person name="Klenk H.-P."/>
            <person name="Woyke T."/>
        </authorList>
    </citation>
    <scope>NUCLEOTIDE SEQUENCE [LARGE SCALE GENOMIC DNA]</scope>
    <source>
        <strain evidence="3 4">XJ-54</strain>
    </source>
</reference>